<gene>
    <name evidence="1" type="ORF">PSNMU_V1.4_AUG-EV-PASAV3_0068280</name>
</gene>
<sequence length="81" mass="9333">MKDFGWKPVRINLKPGEVDVKEKWTKEVCLESFPLDFSTDADKILSLEKCDQEIISSLRKSRLEEDQAKGTKNQVTKFGKT</sequence>
<proteinExistence type="predicted"/>
<accession>A0A448ZD68</accession>
<dbReference type="EMBL" id="CAACVS010000247">
    <property type="protein sequence ID" value="VEU39950.1"/>
    <property type="molecule type" value="Genomic_DNA"/>
</dbReference>
<protein>
    <submittedName>
        <fullName evidence="1">Uncharacterized protein</fullName>
    </submittedName>
</protein>
<reference evidence="1 2" key="1">
    <citation type="submission" date="2019-01" db="EMBL/GenBank/DDBJ databases">
        <authorList>
            <person name="Ferrante I. M."/>
        </authorList>
    </citation>
    <scope>NUCLEOTIDE SEQUENCE [LARGE SCALE GENOMIC DNA]</scope>
    <source>
        <strain evidence="1 2">B856</strain>
    </source>
</reference>
<organism evidence="1 2">
    <name type="scientific">Pseudo-nitzschia multistriata</name>
    <dbReference type="NCBI Taxonomy" id="183589"/>
    <lineage>
        <taxon>Eukaryota</taxon>
        <taxon>Sar</taxon>
        <taxon>Stramenopiles</taxon>
        <taxon>Ochrophyta</taxon>
        <taxon>Bacillariophyta</taxon>
        <taxon>Bacillariophyceae</taxon>
        <taxon>Bacillariophycidae</taxon>
        <taxon>Bacillariales</taxon>
        <taxon>Bacillariaceae</taxon>
        <taxon>Pseudo-nitzschia</taxon>
    </lineage>
</organism>
<keyword evidence="2" id="KW-1185">Reference proteome</keyword>
<dbReference type="Proteomes" id="UP000291116">
    <property type="component" value="Unassembled WGS sequence"/>
</dbReference>
<dbReference type="OrthoDB" id="40695at2759"/>
<name>A0A448ZD68_9STRA</name>
<evidence type="ECO:0000313" key="2">
    <source>
        <dbReference type="Proteomes" id="UP000291116"/>
    </source>
</evidence>
<dbReference type="AlphaFoldDB" id="A0A448ZD68"/>
<evidence type="ECO:0000313" key="1">
    <source>
        <dbReference type="EMBL" id="VEU39950.1"/>
    </source>
</evidence>